<organism evidence="2 3">
    <name type="scientific">Pontibacillus halophilus JSM 076056 = DSM 19796</name>
    <dbReference type="NCBI Taxonomy" id="1385510"/>
    <lineage>
        <taxon>Bacteria</taxon>
        <taxon>Bacillati</taxon>
        <taxon>Bacillota</taxon>
        <taxon>Bacilli</taxon>
        <taxon>Bacillales</taxon>
        <taxon>Bacillaceae</taxon>
        <taxon>Pontibacillus</taxon>
    </lineage>
</organism>
<feature type="transmembrane region" description="Helical" evidence="1">
    <location>
        <begin position="98"/>
        <end position="125"/>
    </location>
</feature>
<dbReference type="GO" id="GO:0016020">
    <property type="term" value="C:membrane"/>
    <property type="evidence" value="ECO:0007669"/>
    <property type="project" value="InterPro"/>
</dbReference>
<evidence type="ECO:0000256" key="1">
    <source>
        <dbReference type="SAM" id="Phobius"/>
    </source>
</evidence>
<feature type="transmembrane region" description="Helical" evidence="1">
    <location>
        <begin position="388"/>
        <end position="409"/>
    </location>
</feature>
<feature type="transmembrane region" description="Helical" evidence="1">
    <location>
        <begin position="37"/>
        <end position="60"/>
    </location>
</feature>
<name>A0A0A5GGI5_9BACI</name>
<feature type="transmembrane region" description="Helical" evidence="1">
    <location>
        <begin position="324"/>
        <end position="343"/>
    </location>
</feature>
<feature type="transmembrane region" description="Helical" evidence="1">
    <location>
        <begin position="6"/>
        <end position="25"/>
    </location>
</feature>
<evidence type="ECO:0000313" key="2">
    <source>
        <dbReference type="EMBL" id="KGX92356.1"/>
    </source>
</evidence>
<dbReference type="AlphaFoldDB" id="A0A0A5GGI5"/>
<feature type="transmembrane region" description="Helical" evidence="1">
    <location>
        <begin position="300"/>
        <end position="318"/>
    </location>
</feature>
<keyword evidence="3" id="KW-1185">Reference proteome</keyword>
<sequence>MCMTVWNLMLDLGFIAALLLVGVVLRAKVTFLQKLFLPASIIAGLLGLALGPSGFGWIPFSEFVSQYPGVLIAIIFGAIPIGQAAVKWSETIGRVRNMWIYSMAITILMWGGGALFGLAIVNNIWDTPTGFGLMLGAGFVGGHGTAAAIGEGFSSLGWEEATTLGYTSATVGILASVIGGMLFIKYSARKKKTSFISDFNDLPAQLRTGLVPKSQRKSMGDDTVSTISIDPFVFHVSLISLVILVSYFTKMFIESMVTQINIPLLSLAFVIGILFQFILRKTGGAEYVDKRVMDRIGSTATDLLVAFGIASINLSVVLDYAVPLIALLLFGIVWAFLIYNFVAPRIFKKHVFENAIFGWGWSTGTVAMGMALLRVADPDSKSTTLDDYALGYIAMVPVEVAIVTFGPIAMMAGAGAGWMFTSILLGTLGLVFAIAFRSNWLVKPGSQGNPVQSEATKSAM</sequence>
<feature type="transmembrane region" description="Helical" evidence="1">
    <location>
        <begin position="416"/>
        <end position="436"/>
    </location>
</feature>
<feature type="transmembrane region" description="Helical" evidence="1">
    <location>
        <begin position="66"/>
        <end position="86"/>
    </location>
</feature>
<comment type="caution">
    <text evidence="2">The sequence shown here is derived from an EMBL/GenBank/DDBJ whole genome shotgun (WGS) entry which is preliminary data.</text>
</comment>
<dbReference type="PANTHER" id="PTHR36178">
    <property type="entry name" value="SLR0625 PROTEIN"/>
    <property type="match status" value="1"/>
</dbReference>
<dbReference type="Proteomes" id="UP000030528">
    <property type="component" value="Unassembled WGS sequence"/>
</dbReference>
<dbReference type="eggNOG" id="COG0786">
    <property type="taxonomic scope" value="Bacteria"/>
</dbReference>
<dbReference type="PANTHER" id="PTHR36178:SF1">
    <property type="entry name" value="SODIUM_GLUTAMATE SYMPORTER"/>
    <property type="match status" value="1"/>
</dbReference>
<gene>
    <name evidence="2" type="ORF">N781_16515</name>
</gene>
<feature type="transmembrane region" description="Helical" evidence="1">
    <location>
        <begin position="260"/>
        <end position="279"/>
    </location>
</feature>
<feature type="transmembrane region" description="Helical" evidence="1">
    <location>
        <begin position="355"/>
        <end position="376"/>
    </location>
</feature>
<feature type="transmembrane region" description="Helical" evidence="1">
    <location>
        <begin position="164"/>
        <end position="184"/>
    </location>
</feature>
<keyword evidence="1" id="KW-0812">Transmembrane</keyword>
<protein>
    <submittedName>
        <fullName evidence="2">Sodium:glutamate symporter</fullName>
    </submittedName>
</protein>
<feature type="transmembrane region" description="Helical" evidence="1">
    <location>
        <begin position="223"/>
        <end position="248"/>
    </location>
</feature>
<dbReference type="STRING" id="1385510.GCA_000425205_02131"/>
<keyword evidence="1" id="KW-1133">Transmembrane helix</keyword>
<keyword evidence="1" id="KW-0472">Membrane</keyword>
<dbReference type="GO" id="GO:0015501">
    <property type="term" value="F:glutamate:sodium symporter activity"/>
    <property type="evidence" value="ECO:0007669"/>
    <property type="project" value="InterPro"/>
</dbReference>
<dbReference type="Pfam" id="PF03616">
    <property type="entry name" value="Glt_symporter"/>
    <property type="match status" value="1"/>
</dbReference>
<reference evidence="2 3" key="1">
    <citation type="submission" date="2013-08" db="EMBL/GenBank/DDBJ databases">
        <authorList>
            <person name="Huang J."/>
            <person name="Wang G."/>
        </authorList>
    </citation>
    <scope>NUCLEOTIDE SEQUENCE [LARGE SCALE GENOMIC DNA]</scope>
    <source>
        <strain evidence="2 3">JSM 076056</strain>
    </source>
</reference>
<proteinExistence type="predicted"/>
<dbReference type="EMBL" id="AVPE01000006">
    <property type="protein sequence ID" value="KGX92356.1"/>
    <property type="molecule type" value="Genomic_DNA"/>
</dbReference>
<dbReference type="InterPro" id="IPR004445">
    <property type="entry name" value="GltS"/>
</dbReference>
<accession>A0A0A5GGI5</accession>
<evidence type="ECO:0000313" key="3">
    <source>
        <dbReference type="Proteomes" id="UP000030528"/>
    </source>
</evidence>
<dbReference type="GO" id="GO:0015813">
    <property type="term" value="P:L-glutamate transmembrane transport"/>
    <property type="evidence" value="ECO:0007669"/>
    <property type="project" value="InterPro"/>
</dbReference>